<dbReference type="Gene3D" id="3.40.50.300">
    <property type="entry name" value="P-loop containing nucleotide triphosphate hydrolases"/>
    <property type="match status" value="2"/>
</dbReference>
<keyword evidence="2" id="KW-1185">Reference proteome</keyword>
<accession>A0A8J3GQX1</accession>
<protein>
    <submittedName>
        <fullName evidence="1">Adenylate kinase</fullName>
    </submittedName>
</protein>
<sequence length="183" mass="20369">MLAERIRASATAQGASRIVVLIDGHSGAGKTTLATELAYALKAQHVALDAFYPGWGGLEVGSAMVQGVLGAENPGYRRWDWKRNQPAEFHKVNPKRDIVIEGSGCMSRANRDLATFGVWIRLDQTERKRRAVGRDGPRFLEHWDRWAAQEQAFFARERPDVLADAIVDGRTGHVVFREDAAEE</sequence>
<dbReference type="GO" id="GO:0016301">
    <property type="term" value="F:kinase activity"/>
    <property type="evidence" value="ECO:0007669"/>
    <property type="project" value="UniProtKB-KW"/>
</dbReference>
<dbReference type="InterPro" id="IPR027417">
    <property type="entry name" value="P-loop_NTPase"/>
</dbReference>
<proteinExistence type="predicted"/>
<evidence type="ECO:0000313" key="2">
    <source>
        <dbReference type="Proteomes" id="UP000617531"/>
    </source>
</evidence>
<evidence type="ECO:0000313" key="1">
    <source>
        <dbReference type="EMBL" id="GHF17534.1"/>
    </source>
</evidence>
<name>A0A8J3GQX1_9MICO</name>
<reference evidence="1" key="1">
    <citation type="journal article" date="2014" name="Int. J. Syst. Evol. Microbiol.">
        <title>Complete genome sequence of Corynebacterium casei LMG S-19264T (=DSM 44701T), isolated from a smear-ripened cheese.</title>
        <authorList>
            <consortium name="US DOE Joint Genome Institute (JGI-PGF)"/>
            <person name="Walter F."/>
            <person name="Albersmeier A."/>
            <person name="Kalinowski J."/>
            <person name="Ruckert C."/>
        </authorList>
    </citation>
    <scope>NUCLEOTIDE SEQUENCE</scope>
    <source>
        <strain evidence="1">CGMCC 1.16548</strain>
    </source>
</reference>
<dbReference type="EMBL" id="BNAI01000003">
    <property type="protein sequence ID" value="GHF17534.1"/>
    <property type="molecule type" value="Genomic_DNA"/>
</dbReference>
<reference evidence="1" key="2">
    <citation type="submission" date="2020-09" db="EMBL/GenBank/DDBJ databases">
        <authorList>
            <person name="Sun Q."/>
            <person name="Zhou Y."/>
        </authorList>
    </citation>
    <scope>NUCLEOTIDE SEQUENCE</scope>
    <source>
        <strain evidence="1">CGMCC 1.16548</strain>
    </source>
</reference>
<dbReference type="Proteomes" id="UP000617531">
    <property type="component" value="Unassembled WGS sequence"/>
</dbReference>
<keyword evidence="1" id="KW-0808">Transferase</keyword>
<dbReference type="SUPFAM" id="SSF52540">
    <property type="entry name" value="P-loop containing nucleoside triphosphate hydrolases"/>
    <property type="match status" value="1"/>
</dbReference>
<organism evidence="1 2">
    <name type="scientific">Pseudolysinimonas yzui</name>
    <dbReference type="NCBI Taxonomy" id="2708254"/>
    <lineage>
        <taxon>Bacteria</taxon>
        <taxon>Bacillati</taxon>
        <taxon>Actinomycetota</taxon>
        <taxon>Actinomycetes</taxon>
        <taxon>Micrococcales</taxon>
        <taxon>Microbacteriaceae</taxon>
        <taxon>Pseudolysinimonas</taxon>
    </lineage>
</organism>
<dbReference type="NCBIfam" id="NF005115">
    <property type="entry name" value="PRK06547.1"/>
    <property type="match status" value="1"/>
</dbReference>
<gene>
    <name evidence="1" type="ORF">GCM10011600_17900</name>
</gene>
<dbReference type="AlphaFoldDB" id="A0A8J3GQX1"/>
<keyword evidence="1" id="KW-0418">Kinase</keyword>
<comment type="caution">
    <text evidence="1">The sequence shown here is derived from an EMBL/GenBank/DDBJ whole genome shotgun (WGS) entry which is preliminary data.</text>
</comment>